<dbReference type="InterPro" id="IPR035398">
    <property type="entry name" value="Bac_rhamnosid_C"/>
</dbReference>
<feature type="domain" description="Alpha-L-rhamnosidase C-terminal" evidence="7">
    <location>
        <begin position="797"/>
        <end position="867"/>
    </location>
</feature>
<dbReference type="GO" id="GO:0030596">
    <property type="term" value="F:alpha-L-rhamnosidase activity"/>
    <property type="evidence" value="ECO:0007669"/>
    <property type="project" value="UniProtKB-EC"/>
</dbReference>
<reference evidence="8 9" key="1">
    <citation type="journal article" date="2014" name="BMC Genomics">
        <title>Comparative genome sequencing reveals chemotype-specific gene clusters in the toxigenic black mold Stachybotrys.</title>
        <authorList>
            <person name="Semeiks J."/>
            <person name="Borek D."/>
            <person name="Otwinowski Z."/>
            <person name="Grishin N.V."/>
        </authorList>
    </citation>
    <scope>NUCLEOTIDE SEQUENCE [LARGE SCALE GENOMIC DNA]</scope>
    <source>
        <strain evidence="9">CBS 109288 / IBT 7711</strain>
    </source>
</reference>
<dbReference type="Proteomes" id="UP000028045">
    <property type="component" value="Unassembled WGS sequence"/>
</dbReference>
<evidence type="ECO:0000256" key="2">
    <source>
        <dbReference type="ARBA" id="ARBA00012652"/>
    </source>
</evidence>
<dbReference type="AlphaFoldDB" id="A0A084B7I9"/>
<comment type="catalytic activity">
    <reaction evidence="1">
        <text>Hydrolysis of terminal non-reducing alpha-L-rhamnose residues in alpha-L-rhamnosides.</text>
        <dbReference type="EC" id="3.2.1.40"/>
    </reaction>
</comment>
<dbReference type="Pfam" id="PF25788">
    <property type="entry name" value="Ig_Rha78A_N"/>
    <property type="match status" value="1"/>
</dbReference>
<dbReference type="GO" id="GO:0005975">
    <property type="term" value="P:carbohydrate metabolic process"/>
    <property type="evidence" value="ECO:0007669"/>
    <property type="project" value="InterPro"/>
</dbReference>
<dbReference type="InterPro" id="IPR013783">
    <property type="entry name" value="Ig-like_fold"/>
</dbReference>
<evidence type="ECO:0000259" key="5">
    <source>
        <dbReference type="Pfam" id="PF08531"/>
    </source>
</evidence>
<evidence type="ECO:0000259" key="4">
    <source>
        <dbReference type="Pfam" id="PF05592"/>
    </source>
</evidence>
<feature type="domain" description="Alpha-L-rhamnosidase concanavalin-like" evidence="4">
    <location>
        <begin position="338"/>
        <end position="439"/>
    </location>
</feature>
<keyword evidence="9" id="KW-1185">Reference proteome</keyword>
<dbReference type="OrthoDB" id="10036721at2759"/>
<name>A0A084B7I9_STACB</name>
<accession>A0A084B7I9</accession>
<dbReference type="InterPro" id="IPR008902">
    <property type="entry name" value="Rhamnosid_concanavalin"/>
</dbReference>
<dbReference type="EC" id="3.2.1.40" evidence="2"/>
<dbReference type="PANTHER" id="PTHR33307:SF6">
    <property type="entry name" value="ALPHA-RHAMNOSIDASE (EUROFUNG)-RELATED"/>
    <property type="match status" value="1"/>
</dbReference>
<proteinExistence type="predicted"/>
<evidence type="ECO:0000313" key="8">
    <source>
        <dbReference type="EMBL" id="KEY73518.1"/>
    </source>
</evidence>
<gene>
    <name evidence="8" type="ORF">S7711_03683</name>
</gene>
<dbReference type="EMBL" id="KL647833">
    <property type="protein sequence ID" value="KEY73518.1"/>
    <property type="molecule type" value="Genomic_DNA"/>
</dbReference>
<organism evidence="8 9">
    <name type="scientific">Stachybotrys chartarum (strain CBS 109288 / IBT 7711)</name>
    <name type="common">Toxic black mold</name>
    <name type="synonym">Stilbospora chartarum</name>
    <dbReference type="NCBI Taxonomy" id="1280523"/>
    <lineage>
        <taxon>Eukaryota</taxon>
        <taxon>Fungi</taxon>
        <taxon>Dikarya</taxon>
        <taxon>Ascomycota</taxon>
        <taxon>Pezizomycotina</taxon>
        <taxon>Sordariomycetes</taxon>
        <taxon>Hypocreomycetidae</taxon>
        <taxon>Hypocreales</taxon>
        <taxon>Stachybotryaceae</taxon>
        <taxon>Stachybotrys</taxon>
    </lineage>
</organism>
<dbReference type="PIRSF" id="PIRSF010631">
    <property type="entry name" value="A-rhamnsds"/>
    <property type="match status" value="1"/>
</dbReference>
<dbReference type="Pfam" id="PF08531">
    <property type="entry name" value="Bac_rhamnosid_N"/>
    <property type="match status" value="1"/>
</dbReference>
<evidence type="ECO:0000256" key="3">
    <source>
        <dbReference type="ARBA" id="ARBA00022801"/>
    </source>
</evidence>
<sequence>MANVPRLCKPEFEHLGAGQVTENPRPRLSWRFDYEANTIQSWQQTAYEIELQSSSGGGPEVHRVESDQSVLAPWPGAPLSSRASATVRVRCLGSSAVSSSEPAWTEWSEAASIETGLLRPEDWEARWIASATPRDHDGPLRPIRFHKTFSLPDNKTEHAKARLHITALGVFNVYINGAKASEEFMAPGWTSYKHRLAYRTLDVAALLKSGGETNSICVEVAEGWYAGRLGFKGGKRYIYGDELAVLAQLEIQLASEVLTVSTDESWKVSTGGIVLAEIYDGEVYDAREQRPLNPSDGELAKIPQAKFLTTLPTAKLFISEAPPVKVTEIVEPIDIFRSKSGKTIIDFGQNLVGKLQIKSINLPAGGQVTFRHAEVMEHGELGTRPLRGAKCTDTVVSSGAEIRDWTPQFSFHGFRYVQVDGWPGDELPPRETFKALVVHTDMRRRGFFSCSNKSVNQLHRNVVWSMRGNFLSIPTDCPQRDERLGWTGDLQVFCPTATFLYDTVGMLGGWMQDVAAEQLEEGKGGIPPLVCPDVLPPNWPHFSQAVWDDIVVLTPDVLFQYSNDLDLLKRQFVSGQTYLDEAVCRGDDGLWDVDGWQLGDWLDPIAPPEEPGNGRTDAVMVADAYLVRVTETFASICYRLNKKDLGAKYDDQAASLKAAFQAKYITATGNLMSSSQTGLGLAIQHDLYPGEKQLATGIAALDKLIRTAKFRIATGFAGTPIITHALTKVGLSHLAYRVLLETTCPSWMYPVRMGATTIWERWDSMLPDGTINPGEMTSFNHYALGAVADWLHTTVGGISAAGPGWKKIKVKPVPGGNLTSADVSFDGPYGWIRCNWTLQGSDFEMEVQVPPNSTAVVTLPCESEESDRVVGSGVHRFSCQLTLPEWPPAFIVPANRTAPPNDTIAE</sequence>
<dbReference type="InterPro" id="IPR016007">
    <property type="entry name" value="Alpha_rhamnosid"/>
</dbReference>
<dbReference type="Gene3D" id="2.60.420.10">
    <property type="entry name" value="Maltose phosphorylase, domain 3"/>
    <property type="match status" value="1"/>
</dbReference>
<evidence type="ECO:0000259" key="6">
    <source>
        <dbReference type="Pfam" id="PF17389"/>
    </source>
</evidence>
<dbReference type="Gene3D" id="2.60.120.260">
    <property type="entry name" value="Galactose-binding domain-like"/>
    <property type="match status" value="2"/>
</dbReference>
<dbReference type="Gene3D" id="2.60.40.10">
    <property type="entry name" value="Immunoglobulins"/>
    <property type="match status" value="1"/>
</dbReference>
<dbReference type="SUPFAM" id="SSF48208">
    <property type="entry name" value="Six-hairpin glycosidases"/>
    <property type="match status" value="1"/>
</dbReference>
<dbReference type="Pfam" id="PF05592">
    <property type="entry name" value="Bac_rhamnosid"/>
    <property type="match status" value="1"/>
</dbReference>
<dbReference type="InterPro" id="IPR012341">
    <property type="entry name" value="6hp_glycosidase-like_sf"/>
</dbReference>
<feature type="domain" description="Bacterial alpha-L-rhamnosidase N-terminal" evidence="5">
    <location>
        <begin position="159"/>
        <end position="328"/>
    </location>
</feature>
<evidence type="ECO:0000313" key="9">
    <source>
        <dbReference type="Proteomes" id="UP000028045"/>
    </source>
</evidence>
<dbReference type="HOGENOM" id="CLU_002926_0_0_1"/>
<dbReference type="Gene3D" id="1.50.10.10">
    <property type="match status" value="1"/>
</dbReference>
<evidence type="ECO:0000259" key="7">
    <source>
        <dbReference type="Pfam" id="PF17390"/>
    </source>
</evidence>
<dbReference type="Pfam" id="PF17389">
    <property type="entry name" value="Bac_rhamnosid6H"/>
    <property type="match status" value="1"/>
</dbReference>
<dbReference type="InterPro" id="IPR035396">
    <property type="entry name" value="Bac_rhamnosid6H"/>
</dbReference>
<dbReference type="PANTHER" id="PTHR33307">
    <property type="entry name" value="ALPHA-RHAMNOSIDASE (EUROFUNG)"/>
    <property type="match status" value="1"/>
</dbReference>
<dbReference type="InterPro" id="IPR008928">
    <property type="entry name" value="6-hairpin_glycosidase_sf"/>
</dbReference>
<protein>
    <recommendedName>
        <fullName evidence="2">alpha-L-rhamnosidase</fullName>
        <ecNumber evidence="2">3.2.1.40</ecNumber>
    </recommendedName>
</protein>
<dbReference type="InterPro" id="IPR013737">
    <property type="entry name" value="Bac_rhamnosid_N"/>
</dbReference>
<dbReference type="Pfam" id="PF17390">
    <property type="entry name" value="Bac_rhamnosid_C"/>
    <property type="match status" value="1"/>
</dbReference>
<keyword evidence="3" id="KW-0378">Hydrolase</keyword>
<feature type="domain" description="Alpha-L-rhamnosidase six-hairpin glycosidase" evidence="6">
    <location>
        <begin position="444"/>
        <end position="795"/>
    </location>
</feature>
<evidence type="ECO:0000256" key="1">
    <source>
        <dbReference type="ARBA" id="ARBA00001445"/>
    </source>
</evidence>